<sequence length="271" mass="29329">MPPRRQKSFLLPLALGATAAAASLALWYFLSEDEQAERRQHTGHESGDERPRARGREPRDPSNRDSASSRDLRADFNASPREVRGPSTPSNLRAPRTPEPAYKKNICLVLSESSTPSSLLSHIPSPLALDRANIYILVYSPSMTSHPLSPSGPSGVDSIRDPSRLVYNAARGLIPADKPAEVVMPYTSELSLVAMLKQLRPETVYMEAKLVGEGASVISGVLEGAWVGGVIIAVEDSLTGQRLADETGMYGKRCRVLDVDKAGEDWGLKVG</sequence>
<keyword evidence="3" id="KW-1185">Reference proteome</keyword>
<dbReference type="AlphaFoldDB" id="U4L5W0"/>
<evidence type="ECO:0000313" key="2">
    <source>
        <dbReference type="EMBL" id="CCX11692.1"/>
    </source>
</evidence>
<accession>U4L5W0</accession>
<reference evidence="2 3" key="1">
    <citation type="journal article" date="2013" name="PLoS Genet.">
        <title>The genome and development-dependent transcriptomes of Pyronema confluens: a window into fungal evolution.</title>
        <authorList>
            <person name="Traeger S."/>
            <person name="Altegoer F."/>
            <person name="Freitag M."/>
            <person name="Gabaldon T."/>
            <person name="Kempken F."/>
            <person name="Kumar A."/>
            <person name="Marcet-Houben M."/>
            <person name="Poggeler S."/>
            <person name="Stajich J.E."/>
            <person name="Nowrousian M."/>
        </authorList>
    </citation>
    <scope>NUCLEOTIDE SEQUENCE [LARGE SCALE GENOMIC DNA]</scope>
    <source>
        <strain evidence="3">CBS 100304</strain>
        <tissue evidence="2">Vegetative mycelium</tissue>
    </source>
</reference>
<proteinExistence type="predicted"/>
<dbReference type="EMBL" id="HF935630">
    <property type="protein sequence ID" value="CCX11692.1"/>
    <property type="molecule type" value="Genomic_DNA"/>
</dbReference>
<protein>
    <submittedName>
        <fullName evidence="2">Uncharacterized protein</fullName>
    </submittedName>
</protein>
<feature type="compositionally biased region" description="Basic and acidic residues" evidence="1">
    <location>
        <begin position="36"/>
        <end position="74"/>
    </location>
</feature>
<dbReference type="OrthoDB" id="5327700at2759"/>
<feature type="region of interest" description="Disordered" evidence="1">
    <location>
        <begin position="35"/>
        <end position="98"/>
    </location>
</feature>
<dbReference type="Proteomes" id="UP000018144">
    <property type="component" value="Unassembled WGS sequence"/>
</dbReference>
<gene>
    <name evidence="2" type="ORF">PCON_11286</name>
</gene>
<organism evidence="2 3">
    <name type="scientific">Pyronema omphalodes (strain CBS 100304)</name>
    <name type="common">Pyronema confluens</name>
    <dbReference type="NCBI Taxonomy" id="1076935"/>
    <lineage>
        <taxon>Eukaryota</taxon>
        <taxon>Fungi</taxon>
        <taxon>Dikarya</taxon>
        <taxon>Ascomycota</taxon>
        <taxon>Pezizomycotina</taxon>
        <taxon>Pezizomycetes</taxon>
        <taxon>Pezizales</taxon>
        <taxon>Pyronemataceae</taxon>
        <taxon>Pyronema</taxon>
    </lineage>
</organism>
<evidence type="ECO:0000256" key="1">
    <source>
        <dbReference type="SAM" id="MobiDB-lite"/>
    </source>
</evidence>
<evidence type="ECO:0000313" key="3">
    <source>
        <dbReference type="Proteomes" id="UP000018144"/>
    </source>
</evidence>
<name>U4L5W0_PYROM</name>